<feature type="binding site" evidence="12">
    <location>
        <position position="92"/>
    </location>
    <ligand>
        <name>NAD(+)</name>
        <dbReference type="ChEBI" id="CHEBI:57540"/>
    </ligand>
</feature>
<sequence>MLMQGKKGLIVGVANNKSIAYGIAKACKEQGAEIAFTFLNEALQKRVEPIAKEFGSEKYVYELDVSNAEHFKTLREKLTEDFGELDFIVHSVAFAPKEALDGEFLNTSKEAFNIAMEISVYSLIELIRELKPLLKRGSSILTLSYLGALKHVAHYNVMGVAKAGLESAVRYLAYDLGKENIRVNAISAGPIKTLAASGIGDFKTMLKWNEINSPLRKNVGIEEVGNSAMYLLSSLSSAVTGEVHYVDCGYNIMGMCATEEVDGKMVLRWDNMEK</sequence>
<dbReference type="EMBL" id="NXLU01000001">
    <property type="protein sequence ID" value="RDU70050.1"/>
    <property type="molecule type" value="Genomic_DNA"/>
</dbReference>
<dbReference type="GO" id="GO:0006633">
    <property type="term" value="P:fatty acid biosynthetic process"/>
    <property type="evidence" value="ECO:0007669"/>
    <property type="project" value="UniProtKB-UniPathway"/>
</dbReference>
<dbReference type="InterPro" id="IPR014358">
    <property type="entry name" value="Enoyl-ACP_Rdtase_NADH"/>
</dbReference>
<gene>
    <name evidence="13" type="ORF">CQA62_01150</name>
</gene>
<evidence type="ECO:0000256" key="6">
    <source>
        <dbReference type="ARBA" id="ARBA00023027"/>
    </source>
</evidence>
<dbReference type="PANTHER" id="PTHR43159:SF2">
    <property type="entry name" value="ENOYL-[ACYL-CARRIER-PROTEIN] REDUCTASE [NADH], CHLOROPLASTIC"/>
    <property type="match status" value="1"/>
</dbReference>
<dbReference type="PRINTS" id="PR00081">
    <property type="entry name" value="GDHRDH"/>
</dbReference>
<comment type="caution">
    <text evidence="13">The sequence shown here is derived from an EMBL/GenBank/DDBJ whole genome shotgun (WGS) entry which is preliminary data.</text>
</comment>
<evidence type="ECO:0000256" key="5">
    <source>
        <dbReference type="ARBA" id="ARBA00023002"/>
    </source>
</evidence>
<feature type="active site" description="Proton acceptor" evidence="10">
    <location>
        <position position="145"/>
    </location>
</feature>
<dbReference type="Gene3D" id="3.40.50.720">
    <property type="entry name" value="NAD(P)-binding Rossmann-like Domain"/>
    <property type="match status" value="1"/>
</dbReference>
<evidence type="ECO:0000256" key="10">
    <source>
        <dbReference type="PIRSR" id="PIRSR000094-1"/>
    </source>
</evidence>
<feature type="binding site" evidence="12">
    <location>
        <begin position="64"/>
        <end position="65"/>
    </location>
    <ligand>
        <name>NAD(+)</name>
        <dbReference type="ChEBI" id="CHEBI:57540"/>
    </ligand>
</feature>
<evidence type="ECO:0000256" key="8">
    <source>
        <dbReference type="ARBA" id="ARBA00023160"/>
    </source>
</evidence>
<keyword evidence="4" id="KW-0276">Fatty acid metabolism</keyword>
<evidence type="ECO:0000256" key="1">
    <source>
        <dbReference type="ARBA" id="ARBA00005194"/>
    </source>
</evidence>
<dbReference type="UniPathway" id="UPA00094"/>
<evidence type="ECO:0000256" key="7">
    <source>
        <dbReference type="ARBA" id="ARBA00023098"/>
    </source>
</evidence>
<keyword evidence="14" id="KW-1185">Reference proteome</keyword>
<keyword evidence="6 9" id="KW-0520">NAD</keyword>
<dbReference type="Pfam" id="PF13561">
    <property type="entry name" value="adh_short_C2"/>
    <property type="match status" value="1"/>
</dbReference>
<dbReference type="InterPro" id="IPR002347">
    <property type="entry name" value="SDR_fam"/>
</dbReference>
<dbReference type="NCBIfam" id="NF006266">
    <property type="entry name" value="PRK08415.1"/>
    <property type="match status" value="1"/>
</dbReference>
<organism evidence="13 14">
    <name type="scientific">Helicobacter cholecystus</name>
    <dbReference type="NCBI Taxonomy" id="45498"/>
    <lineage>
        <taxon>Bacteria</taxon>
        <taxon>Pseudomonadati</taxon>
        <taxon>Campylobacterota</taxon>
        <taxon>Epsilonproteobacteria</taxon>
        <taxon>Campylobacterales</taxon>
        <taxon>Helicobacteraceae</taxon>
        <taxon>Helicobacter</taxon>
    </lineage>
</organism>
<feature type="binding site" evidence="11">
    <location>
        <position position="95"/>
    </location>
    <ligand>
        <name>substrate</name>
    </ligand>
</feature>
<comment type="pathway">
    <text evidence="1">Lipid metabolism; fatty acid biosynthesis.</text>
</comment>
<evidence type="ECO:0000256" key="11">
    <source>
        <dbReference type="PIRSR" id="PIRSR000094-2"/>
    </source>
</evidence>
<feature type="binding site" evidence="12">
    <location>
        <position position="162"/>
    </location>
    <ligand>
        <name>NAD(+)</name>
        <dbReference type="ChEBI" id="CHEBI:57540"/>
    </ligand>
</feature>
<name>A0A3D8IYL4_9HELI</name>
<evidence type="ECO:0000256" key="12">
    <source>
        <dbReference type="PIRSR" id="PIRSR000094-3"/>
    </source>
</evidence>
<dbReference type="SUPFAM" id="SSF51735">
    <property type="entry name" value="NAD(P)-binding Rossmann-fold domains"/>
    <property type="match status" value="1"/>
</dbReference>
<evidence type="ECO:0000256" key="3">
    <source>
        <dbReference type="ARBA" id="ARBA00022516"/>
    </source>
</evidence>
<dbReference type="OrthoDB" id="9803628at2"/>
<feature type="binding site" evidence="12">
    <location>
        <begin position="191"/>
        <end position="195"/>
    </location>
    <ligand>
        <name>NAD(+)</name>
        <dbReference type="ChEBI" id="CHEBI:57540"/>
    </ligand>
</feature>
<feature type="binding site" evidence="12">
    <location>
        <begin position="18"/>
        <end position="19"/>
    </location>
    <ligand>
        <name>NAD(+)</name>
        <dbReference type="ChEBI" id="CHEBI:57540"/>
    </ligand>
</feature>
<dbReference type="AlphaFoldDB" id="A0A3D8IYL4"/>
<protein>
    <recommendedName>
        <fullName evidence="9">Enoyl-[acyl-carrier-protein] reductase [NADH]</fullName>
        <ecNumber evidence="9">1.3.1.9</ecNumber>
    </recommendedName>
</protein>
<evidence type="ECO:0000256" key="9">
    <source>
        <dbReference type="PIRNR" id="PIRNR000094"/>
    </source>
</evidence>
<evidence type="ECO:0000256" key="4">
    <source>
        <dbReference type="ARBA" id="ARBA00022832"/>
    </source>
</evidence>
<proteinExistence type="inferred from homology"/>
<dbReference type="Proteomes" id="UP000257067">
    <property type="component" value="Unassembled WGS sequence"/>
</dbReference>
<evidence type="ECO:0000256" key="2">
    <source>
        <dbReference type="ARBA" id="ARBA00009233"/>
    </source>
</evidence>
<evidence type="ECO:0000313" key="13">
    <source>
        <dbReference type="EMBL" id="RDU70050.1"/>
    </source>
</evidence>
<keyword evidence="3 9" id="KW-0444">Lipid biosynthesis</keyword>
<feature type="active site" description="Proton acceptor" evidence="10">
    <location>
        <position position="155"/>
    </location>
</feature>
<dbReference type="GO" id="GO:0004318">
    <property type="term" value="F:enoyl-[acyl-carrier-protein] reductase (NADH) activity"/>
    <property type="evidence" value="ECO:0007669"/>
    <property type="project" value="UniProtKB-EC"/>
</dbReference>
<dbReference type="EC" id="1.3.1.9" evidence="9"/>
<evidence type="ECO:0000313" key="14">
    <source>
        <dbReference type="Proteomes" id="UP000257067"/>
    </source>
</evidence>
<keyword evidence="5 9" id="KW-0560">Oxidoreductase</keyword>
<accession>A0A3D8IYL4</accession>
<comment type="similarity">
    <text evidence="2 9">Belongs to the short-chain dehydrogenases/reductases (SDR) family. FabI subfamily.</text>
</comment>
<dbReference type="PIRSF" id="PIRSF000094">
    <property type="entry name" value="Enoyl-ACP_rdct"/>
    <property type="match status" value="1"/>
</dbReference>
<comment type="catalytic activity">
    <reaction evidence="9">
        <text>a 2,3-saturated acyl-[ACP] + NAD(+) = a (2E)-enoyl-[ACP] + NADH + H(+)</text>
        <dbReference type="Rhea" id="RHEA:10240"/>
        <dbReference type="Rhea" id="RHEA-COMP:9925"/>
        <dbReference type="Rhea" id="RHEA-COMP:9926"/>
        <dbReference type="ChEBI" id="CHEBI:15378"/>
        <dbReference type="ChEBI" id="CHEBI:57540"/>
        <dbReference type="ChEBI" id="CHEBI:57945"/>
        <dbReference type="ChEBI" id="CHEBI:78784"/>
        <dbReference type="ChEBI" id="CHEBI:78785"/>
        <dbReference type="EC" id="1.3.1.9"/>
    </reaction>
</comment>
<dbReference type="RefSeq" id="WP_104723882.1">
    <property type="nucleotide sequence ID" value="NZ_FZNE01000002.1"/>
</dbReference>
<feature type="binding site" evidence="12">
    <location>
        <position position="12"/>
    </location>
    <ligand>
        <name>NAD(+)</name>
        <dbReference type="ChEBI" id="CHEBI:57540"/>
    </ligand>
</feature>
<keyword evidence="8 9" id="KW-0275">Fatty acid biosynthesis</keyword>
<reference evidence="13 14" key="1">
    <citation type="submission" date="2018-04" db="EMBL/GenBank/DDBJ databases">
        <title>Novel Campyloabacter and Helicobacter Species and Strains.</title>
        <authorList>
            <person name="Mannion A.J."/>
            <person name="Shen Z."/>
            <person name="Fox J.G."/>
        </authorList>
    </citation>
    <scope>NUCLEOTIDE SEQUENCE [LARGE SCALE GENOMIC DNA]</scope>
    <source>
        <strain evidence="13 14">ATCC 700242</strain>
    </source>
</reference>
<dbReference type="CDD" id="cd05372">
    <property type="entry name" value="ENR_SDR"/>
    <property type="match status" value="1"/>
</dbReference>
<keyword evidence="7" id="KW-0443">Lipid metabolism</keyword>
<dbReference type="Gene3D" id="1.10.8.400">
    <property type="entry name" value="Enoyl acyl carrier protein reductase"/>
    <property type="match status" value="1"/>
</dbReference>
<dbReference type="InterPro" id="IPR036291">
    <property type="entry name" value="NAD(P)-bd_dom_sf"/>
</dbReference>
<dbReference type="FunFam" id="1.10.8.400:FF:000001">
    <property type="entry name" value="Enoyl-[acyl-carrier-protein] reductase [NADH]"/>
    <property type="match status" value="1"/>
</dbReference>
<dbReference type="PANTHER" id="PTHR43159">
    <property type="entry name" value="ENOYL-[ACYL-CARRIER-PROTEIN] REDUCTASE"/>
    <property type="match status" value="1"/>
</dbReference>
<dbReference type="FunFam" id="3.40.50.720:FF:000054">
    <property type="entry name" value="Enoyl-[acyl-carrier-protein] reductase [NADH]"/>
    <property type="match status" value="1"/>
</dbReference>